<reference evidence="1" key="1">
    <citation type="journal article" date="2022" name="Front. Genet.">
        <title>Chromosome-Scale Assembly of the Dendrobium nobile Genome Provides Insights Into the Molecular Mechanism of the Biosynthesis of the Medicinal Active Ingredient of Dendrobium.</title>
        <authorList>
            <person name="Xu Q."/>
            <person name="Niu S.-C."/>
            <person name="Li K.-L."/>
            <person name="Zheng P.-J."/>
            <person name="Zhang X.-J."/>
            <person name="Jia Y."/>
            <person name="Liu Y."/>
            <person name="Niu Y.-X."/>
            <person name="Yu L.-H."/>
            <person name="Chen D.-F."/>
            <person name="Zhang G.-Q."/>
        </authorList>
    </citation>
    <scope>NUCLEOTIDE SEQUENCE</scope>
    <source>
        <tissue evidence="1">Leaf</tissue>
    </source>
</reference>
<comment type="caution">
    <text evidence="1">The sequence shown here is derived from an EMBL/GenBank/DDBJ whole genome shotgun (WGS) entry which is preliminary data.</text>
</comment>
<keyword evidence="2" id="KW-1185">Reference proteome</keyword>
<protein>
    <submittedName>
        <fullName evidence="1">Uncharacterized protein</fullName>
    </submittedName>
</protein>
<dbReference type="AlphaFoldDB" id="A0A8T3AMH2"/>
<dbReference type="Proteomes" id="UP000829196">
    <property type="component" value="Unassembled WGS sequence"/>
</dbReference>
<evidence type="ECO:0000313" key="1">
    <source>
        <dbReference type="EMBL" id="KAI0497208.1"/>
    </source>
</evidence>
<organism evidence="1 2">
    <name type="scientific">Dendrobium nobile</name>
    <name type="common">Orchid</name>
    <dbReference type="NCBI Taxonomy" id="94219"/>
    <lineage>
        <taxon>Eukaryota</taxon>
        <taxon>Viridiplantae</taxon>
        <taxon>Streptophyta</taxon>
        <taxon>Embryophyta</taxon>
        <taxon>Tracheophyta</taxon>
        <taxon>Spermatophyta</taxon>
        <taxon>Magnoliopsida</taxon>
        <taxon>Liliopsida</taxon>
        <taxon>Asparagales</taxon>
        <taxon>Orchidaceae</taxon>
        <taxon>Epidendroideae</taxon>
        <taxon>Malaxideae</taxon>
        <taxon>Dendrobiinae</taxon>
        <taxon>Dendrobium</taxon>
    </lineage>
</organism>
<sequence>MERNVHTYPKSTNLYLNSFIPNKIYHKYVSNYHIEAFHQLASPQRLGKEYYRTKDLESIPPISQKNSTCDIMT</sequence>
<dbReference type="EMBL" id="JAGYWB010000015">
    <property type="protein sequence ID" value="KAI0497208.1"/>
    <property type="molecule type" value="Genomic_DNA"/>
</dbReference>
<gene>
    <name evidence="1" type="ORF">KFK09_020430</name>
</gene>
<proteinExistence type="predicted"/>
<evidence type="ECO:0000313" key="2">
    <source>
        <dbReference type="Proteomes" id="UP000829196"/>
    </source>
</evidence>
<name>A0A8T3AMH2_DENNO</name>
<accession>A0A8T3AMH2</accession>